<evidence type="ECO:0000256" key="13">
    <source>
        <dbReference type="ARBA" id="ARBA00047597"/>
    </source>
</evidence>
<comment type="similarity">
    <text evidence="2 14">Belongs to the Arg-specific ADP-ribosyltransferase family.</text>
</comment>
<dbReference type="GO" id="GO:0003950">
    <property type="term" value="F:NAD+ poly-ADP-ribosyltransferase activity"/>
    <property type="evidence" value="ECO:0007669"/>
    <property type="project" value="TreeGrafter"/>
</dbReference>
<keyword evidence="8" id="KW-0732">Signal</keyword>
<keyword evidence="6 14" id="KW-0808">Transferase</keyword>
<keyword evidence="12" id="KW-1015">Disulfide bond</keyword>
<evidence type="ECO:0000256" key="5">
    <source>
        <dbReference type="ARBA" id="ARBA00022676"/>
    </source>
</evidence>
<comment type="catalytic activity">
    <reaction evidence="13 14">
        <text>L-arginyl-[protein] + NAD(+) = N(omega)-(ADP-D-ribosyl)-L-arginyl-[protein] + nicotinamide + H(+)</text>
        <dbReference type="Rhea" id="RHEA:19149"/>
        <dbReference type="Rhea" id="RHEA-COMP:10532"/>
        <dbReference type="Rhea" id="RHEA-COMP:15087"/>
        <dbReference type="ChEBI" id="CHEBI:15378"/>
        <dbReference type="ChEBI" id="CHEBI:17154"/>
        <dbReference type="ChEBI" id="CHEBI:29965"/>
        <dbReference type="ChEBI" id="CHEBI:57540"/>
        <dbReference type="ChEBI" id="CHEBI:142554"/>
        <dbReference type="EC" id="2.4.2.31"/>
    </reaction>
</comment>
<evidence type="ECO:0000256" key="6">
    <source>
        <dbReference type="ARBA" id="ARBA00022679"/>
    </source>
</evidence>
<evidence type="ECO:0000256" key="10">
    <source>
        <dbReference type="ARBA" id="ARBA00023026"/>
    </source>
</evidence>
<keyword evidence="3" id="KW-0964">Secreted</keyword>
<dbReference type="SUPFAM" id="SSF56399">
    <property type="entry name" value="ADP-ribosylation"/>
    <property type="match status" value="1"/>
</dbReference>
<gene>
    <name evidence="15" type="primary">Madprt_3</name>
    <name evidence="15" type="ORF">VIRALT_R06048</name>
</gene>
<evidence type="ECO:0000256" key="11">
    <source>
        <dbReference type="ARBA" id="ARBA00023027"/>
    </source>
</evidence>
<keyword evidence="9 14" id="KW-0521">NADP</keyword>
<accession>A0A7K5LTP8</accession>
<evidence type="ECO:0000256" key="1">
    <source>
        <dbReference type="ARBA" id="ARBA00004613"/>
    </source>
</evidence>
<evidence type="ECO:0000256" key="7">
    <source>
        <dbReference type="ARBA" id="ARBA00022695"/>
    </source>
</evidence>
<evidence type="ECO:0000256" key="14">
    <source>
        <dbReference type="RuleBase" id="RU361228"/>
    </source>
</evidence>
<dbReference type="PANTHER" id="PTHR10339:SF25">
    <property type="entry name" value="SECRETED EXOENZYME S"/>
    <property type="match status" value="1"/>
</dbReference>
<name>A0A7K5LTP8_VIRAL</name>
<dbReference type="PRINTS" id="PR00970">
    <property type="entry name" value="RIBTRNSFRASE"/>
</dbReference>
<dbReference type="Proteomes" id="UP000589495">
    <property type="component" value="Unassembled WGS sequence"/>
</dbReference>
<proteinExistence type="inferred from homology"/>
<evidence type="ECO:0000256" key="4">
    <source>
        <dbReference type="ARBA" id="ARBA00022656"/>
    </source>
</evidence>
<dbReference type="GO" id="GO:0044194">
    <property type="term" value="C:cytolytic granule"/>
    <property type="evidence" value="ECO:0007669"/>
    <property type="project" value="UniProtKB-ARBA"/>
</dbReference>
<keyword evidence="4" id="KW-0800">Toxin</keyword>
<dbReference type="GO" id="GO:0005615">
    <property type="term" value="C:extracellular space"/>
    <property type="evidence" value="ECO:0007669"/>
    <property type="project" value="UniProtKB-ARBA"/>
</dbReference>
<dbReference type="InterPro" id="IPR050999">
    <property type="entry name" value="ADP-ribosyltransferase_ARG"/>
</dbReference>
<dbReference type="EMBL" id="VZRF01016252">
    <property type="protein sequence ID" value="NWT21642.1"/>
    <property type="molecule type" value="Genomic_DNA"/>
</dbReference>
<reference evidence="15 16" key="1">
    <citation type="submission" date="2019-09" db="EMBL/GenBank/DDBJ databases">
        <title>Bird 10,000 Genomes (B10K) Project - Family phase.</title>
        <authorList>
            <person name="Zhang G."/>
        </authorList>
    </citation>
    <scope>NUCLEOTIDE SEQUENCE [LARGE SCALE GENOMIC DNA]</scope>
    <source>
        <strain evidence="15">B10K-DU-001-22</strain>
        <tissue evidence="15">Muscle</tissue>
    </source>
</reference>
<dbReference type="Gene3D" id="3.90.176.10">
    <property type="entry name" value="Toxin ADP-ribosyltransferase, Chain A, domain 1"/>
    <property type="match status" value="1"/>
</dbReference>
<comment type="caution">
    <text evidence="15">The sequence shown here is derived from an EMBL/GenBank/DDBJ whole genome shotgun (WGS) entry which is preliminary data.</text>
</comment>
<evidence type="ECO:0000256" key="12">
    <source>
        <dbReference type="ARBA" id="ARBA00023157"/>
    </source>
</evidence>
<protein>
    <recommendedName>
        <fullName evidence="14">NAD(P)(+)--arginine ADP-ribosyltransferase</fullName>
        <ecNumber evidence="14">2.4.2.31</ecNumber>
    </recommendedName>
    <alternativeName>
        <fullName evidence="14">Mono(ADP-ribosyl)transferase</fullName>
    </alternativeName>
</protein>
<dbReference type="PANTHER" id="PTHR10339">
    <property type="entry name" value="ADP-RIBOSYLTRANSFERASE"/>
    <property type="match status" value="1"/>
</dbReference>
<dbReference type="FunFam" id="3.90.176.10:FF:000001">
    <property type="entry name" value="NAD(P)(+)--arginine ADP-ribosyltransferase"/>
    <property type="match status" value="1"/>
</dbReference>
<dbReference type="GO" id="GO:0016779">
    <property type="term" value="F:nucleotidyltransferase activity"/>
    <property type="evidence" value="ECO:0007669"/>
    <property type="project" value="UniProtKB-KW"/>
</dbReference>
<keyword evidence="7" id="KW-0548">Nucleotidyltransferase</keyword>
<dbReference type="GO" id="GO:0090729">
    <property type="term" value="F:toxin activity"/>
    <property type="evidence" value="ECO:0007669"/>
    <property type="project" value="UniProtKB-KW"/>
</dbReference>
<dbReference type="InterPro" id="IPR000768">
    <property type="entry name" value="ART"/>
</dbReference>
<evidence type="ECO:0000256" key="9">
    <source>
        <dbReference type="ARBA" id="ARBA00022857"/>
    </source>
</evidence>
<evidence type="ECO:0000313" key="16">
    <source>
        <dbReference type="Proteomes" id="UP000589495"/>
    </source>
</evidence>
<evidence type="ECO:0000313" key="15">
    <source>
        <dbReference type="EMBL" id="NWT21642.1"/>
    </source>
</evidence>
<dbReference type="Pfam" id="PF01129">
    <property type="entry name" value="ART"/>
    <property type="match status" value="1"/>
</dbReference>
<keyword evidence="11 14" id="KW-0520">NAD</keyword>
<keyword evidence="5 14" id="KW-0328">Glycosyltransferase</keyword>
<feature type="non-terminal residue" evidence="15">
    <location>
        <position position="1"/>
    </location>
</feature>
<evidence type="ECO:0000256" key="2">
    <source>
        <dbReference type="ARBA" id="ARBA00009558"/>
    </source>
</evidence>
<organism evidence="15 16">
    <name type="scientific">Vireo altiloquus</name>
    <name type="common">Black-whiskered vireo</name>
    <name type="synonym">Muscicapa altiloqua</name>
    <dbReference type="NCBI Taxonomy" id="34956"/>
    <lineage>
        <taxon>Eukaryota</taxon>
        <taxon>Metazoa</taxon>
        <taxon>Chordata</taxon>
        <taxon>Craniata</taxon>
        <taxon>Vertebrata</taxon>
        <taxon>Euteleostomi</taxon>
        <taxon>Archelosauria</taxon>
        <taxon>Archosauria</taxon>
        <taxon>Dinosauria</taxon>
        <taxon>Saurischia</taxon>
        <taxon>Theropoda</taxon>
        <taxon>Coelurosauria</taxon>
        <taxon>Aves</taxon>
        <taxon>Neognathae</taxon>
        <taxon>Neoaves</taxon>
        <taxon>Telluraves</taxon>
        <taxon>Australaves</taxon>
        <taxon>Passeriformes</taxon>
        <taxon>Corvoidea</taxon>
        <taxon>Vireonidae</taxon>
        <taxon>Vireoninae</taxon>
        <taxon>Vireo</taxon>
    </lineage>
</organism>
<dbReference type="GO" id="GO:0046677">
    <property type="term" value="P:response to antibiotic"/>
    <property type="evidence" value="ECO:0007669"/>
    <property type="project" value="UniProtKB-ARBA"/>
</dbReference>
<dbReference type="AlphaFoldDB" id="A0A7K5LTP8"/>
<keyword evidence="16" id="KW-1185">Reference proteome</keyword>
<evidence type="ECO:0000256" key="8">
    <source>
        <dbReference type="ARBA" id="ARBA00022729"/>
    </source>
</evidence>
<feature type="non-terminal residue" evidence="15">
    <location>
        <position position="212"/>
    </location>
</feature>
<comment type="subcellular location">
    <subcellularLocation>
        <location evidence="1">Secreted</location>
    </subcellularLocation>
</comment>
<dbReference type="GO" id="GO:0106274">
    <property type="term" value="F:NAD+-protein-arginine ADP-ribosyltransferase activity"/>
    <property type="evidence" value="ECO:0007669"/>
    <property type="project" value="UniProtKB-EC"/>
</dbReference>
<dbReference type="EC" id="2.4.2.31" evidence="14"/>
<dbReference type="PROSITE" id="PS51996">
    <property type="entry name" value="TR_MART"/>
    <property type="match status" value="1"/>
</dbReference>
<dbReference type="PROSITE" id="PS01291">
    <property type="entry name" value="ART"/>
    <property type="match status" value="1"/>
</dbReference>
<evidence type="ECO:0000256" key="3">
    <source>
        <dbReference type="ARBA" id="ARBA00022525"/>
    </source>
</evidence>
<sequence>ALKDSELQQNPLFIWIWAEATDWWQQSGSPVSPLSSPDQAIALWAYTMKDLYKDFNKAVRKAGSSRQEYQDKFHYKSLHFLLTQALAKLRVTQGQQCHDVFRGLSGVRFQAKPGDFVRLGQFALTSLSEEVAQSFGTDTMFQVHTCHGADIHKLFKNASEKVVLVPPFETFKVTDVTQDGARIQLRSTGTHSNYNCQWLRGDVTEGTTWGEK</sequence>
<keyword evidence="10" id="KW-0843">Virulence</keyword>